<dbReference type="Pfam" id="PF13401">
    <property type="entry name" value="AAA_22"/>
    <property type="match status" value="1"/>
</dbReference>
<dbReference type="InterPro" id="IPR049945">
    <property type="entry name" value="AAA_22"/>
</dbReference>
<gene>
    <name evidence="7" type="ORF">ACFO0N_14995</name>
</gene>
<dbReference type="EMBL" id="JBHSDS010000008">
    <property type="protein sequence ID" value="MFC4359251.1"/>
    <property type="molecule type" value="Genomic_DNA"/>
</dbReference>
<evidence type="ECO:0000313" key="8">
    <source>
        <dbReference type="Proteomes" id="UP001595921"/>
    </source>
</evidence>
<keyword evidence="4" id="KW-0067">ATP-binding</keyword>
<evidence type="ECO:0000313" key="7">
    <source>
        <dbReference type="EMBL" id="MFC4359251.1"/>
    </source>
</evidence>
<proteinExistence type="inferred from homology"/>
<dbReference type="Gene3D" id="3.40.50.300">
    <property type="entry name" value="P-loop containing nucleotide triphosphate hydrolases"/>
    <property type="match status" value="1"/>
</dbReference>
<feature type="domain" description="Cdc6 C-terminal" evidence="6">
    <location>
        <begin position="268"/>
        <end position="351"/>
    </location>
</feature>
<dbReference type="PANTHER" id="PTHR10763">
    <property type="entry name" value="CELL DIVISION CONTROL PROTEIN 6-RELATED"/>
    <property type="match status" value="1"/>
</dbReference>
<evidence type="ECO:0000256" key="3">
    <source>
        <dbReference type="ARBA" id="ARBA00022741"/>
    </source>
</evidence>
<reference evidence="7 8" key="1">
    <citation type="journal article" date="2019" name="Int. J. Syst. Evol. Microbiol.">
        <title>The Global Catalogue of Microorganisms (GCM) 10K type strain sequencing project: providing services to taxonomists for standard genome sequencing and annotation.</title>
        <authorList>
            <consortium name="The Broad Institute Genomics Platform"/>
            <consortium name="The Broad Institute Genome Sequencing Center for Infectious Disease"/>
            <person name="Wu L."/>
            <person name="Ma J."/>
        </authorList>
    </citation>
    <scope>NUCLEOTIDE SEQUENCE [LARGE SCALE GENOMIC DNA]</scope>
    <source>
        <strain evidence="7 8">CGMCC 1.12553</strain>
    </source>
</reference>
<dbReference type="SUPFAM" id="SSF52540">
    <property type="entry name" value="P-loop containing nucleoside triphosphate hydrolases"/>
    <property type="match status" value="1"/>
</dbReference>
<dbReference type="CDD" id="cd08768">
    <property type="entry name" value="Cdc6_C"/>
    <property type="match status" value="1"/>
</dbReference>
<comment type="similarity">
    <text evidence="1">Belongs to the CDC6/cdc18 family.</text>
</comment>
<dbReference type="InterPro" id="IPR027417">
    <property type="entry name" value="P-loop_NTPase"/>
</dbReference>
<dbReference type="GO" id="GO:0005524">
    <property type="term" value="F:ATP binding"/>
    <property type="evidence" value="ECO:0007669"/>
    <property type="project" value="UniProtKB-KW"/>
</dbReference>
<dbReference type="Gene3D" id="1.10.10.10">
    <property type="entry name" value="Winged helix-like DNA-binding domain superfamily/Winged helix DNA-binding domain"/>
    <property type="match status" value="1"/>
</dbReference>
<dbReference type="InterPro" id="IPR036388">
    <property type="entry name" value="WH-like_DNA-bd_sf"/>
</dbReference>
<keyword evidence="2" id="KW-0235">DNA replication</keyword>
<dbReference type="Pfam" id="PF09079">
    <property type="entry name" value="WHD_Cdc6"/>
    <property type="match status" value="1"/>
</dbReference>
<evidence type="ECO:0000259" key="6">
    <source>
        <dbReference type="SMART" id="SM01074"/>
    </source>
</evidence>
<dbReference type="InterPro" id="IPR050311">
    <property type="entry name" value="ORC1/CDC6"/>
</dbReference>
<keyword evidence="8" id="KW-1185">Reference proteome</keyword>
<comment type="caution">
    <text evidence="7">The sequence shown here is derived from an EMBL/GenBank/DDBJ whole genome shotgun (WGS) entry which is preliminary data.</text>
</comment>
<feature type="domain" description="AAA+ ATPase" evidence="5">
    <location>
        <begin position="39"/>
        <end position="184"/>
    </location>
</feature>
<dbReference type="InterPro" id="IPR003593">
    <property type="entry name" value="AAA+_ATPase"/>
</dbReference>
<dbReference type="CDD" id="cd00009">
    <property type="entry name" value="AAA"/>
    <property type="match status" value="1"/>
</dbReference>
<dbReference type="SMART" id="SM01074">
    <property type="entry name" value="Cdc6_C"/>
    <property type="match status" value="1"/>
</dbReference>
<dbReference type="Proteomes" id="UP001595921">
    <property type="component" value="Unassembled WGS sequence"/>
</dbReference>
<dbReference type="Gene3D" id="1.10.8.60">
    <property type="match status" value="1"/>
</dbReference>
<accession>A0ABD5PEQ6</accession>
<dbReference type="GO" id="GO:0006260">
    <property type="term" value="P:DNA replication"/>
    <property type="evidence" value="ECO:0007669"/>
    <property type="project" value="UniProtKB-KW"/>
</dbReference>
<dbReference type="AlphaFoldDB" id="A0ABD5PEQ6"/>
<protein>
    <submittedName>
        <fullName evidence="7">Cdc6/Cdc18 family protein</fullName>
    </submittedName>
</protein>
<dbReference type="PANTHER" id="PTHR10763:SF26">
    <property type="entry name" value="CELL DIVISION CONTROL PROTEIN 6 HOMOLOG"/>
    <property type="match status" value="1"/>
</dbReference>
<dbReference type="InterPro" id="IPR015163">
    <property type="entry name" value="Cdc6_C"/>
</dbReference>
<dbReference type="SUPFAM" id="SSF46785">
    <property type="entry name" value="Winged helix' DNA-binding domain"/>
    <property type="match status" value="1"/>
</dbReference>
<dbReference type="InterPro" id="IPR036390">
    <property type="entry name" value="WH_DNA-bd_sf"/>
</dbReference>
<evidence type="ECO:0000259" key="5">
    <source>
        <dbReference type="SMART" id="SM00382"/>
    </source>
</evidence>
<sequence>MSCIENFQPLETRHLPTQLKNRNELKSALNQEFGSDLNSASNMFILGPRGTGKTHFIRKLLEDLPHNDVASCYVNCRQSNTQYKGLSQILSVLTDEEIDTGHHVSSLQRQLQNRVGIQPLLVVLDDLEFLVQNDGSDLLYFLSRLSDSVRLILTSSSPSALKQVDGRAISSLLPRSLELSEYSEKQAFSILADRAEAALASHSLHNDALQSIVDTTRNISIGLYWLQVAGQRRNTITTTVVEDVKPDAFRRYLDDQLQEFSVHHRLVLQAVMELLKESPGTVRTGKVYSRYKALCDVYSEDSVSQRSISDVLTELELLQFIDAEYFRGGQHGKTRKISLSQPFTADSEPIVHS</sequence>
<organism evidence="7 8">
    <name type="scientific">Halobium salinum</name>
    <dbReference type="NCBI Taxonomy" id="1364940"/>
    <lineage>
        <taxon>Archaea</taxon>
        <taxon>Methanobacteriati</taxon>
        <taxon>Methanobacteriota</taxon>
        <taxon>Stenosarchaea group</taxon>
        <taxon>Halobacteria</taxon>
        <taxon>Halobacteriales</taxon>
        <taxon>Haloferacaceae</taxon>
        <taxon>Halobium</taxon>
    </lineage>
</organism>
<dbReference type="RefSeq" id="WP_267622869.1">
    <property type="nucleotide sequence ID" value="NZ_JAODIW010000006.1"/>
</dbReference>
<evidence type="ECO:0000256" key="2">
    <source>
        <dbReference type="ARBA" id="ARBA00022705"/>
    </source>
</evidence>
<evidence type="ECO:0000256" key="1">
    <source>
        <dbReference type="ARBA" id="ARBA00006184"/>
    </source>
</evidence>
<dbReference type="SMART" id="SM00382">
    <property type="entry name" value="AAA"/>
    <property type="match status" value="1"/>
</dbReference>
<name>A0ABD5PEQ6_9EURY</name>
<keyword evidence="3" id="KW-0547">Nucleotide-binding</keyword>
<evidence type="ECO:0000256" key="4">
    <source>
        <dbReference type="ARBA" id="ARBA00022840"/>
    </source>
</evidence>